<dbReference type="PANTHER" id="PTHR37984">
    <property type="entry name" value="PROTEIN CBG26694"/>
    <property type="match status" value="1"/>
</dbReference>
<protein>
    <submittedName>
        <fullName evidence="2">H0515C11.6 protein</fullName>
    </submittedName>
</protein>
<dbReference type="InterPro" id="IPR016197">
    <property type="entry name" value="Chromo-like_dom_sf"/>
</dbReference>
<evidence type="ECO:0000259" key="1">
    <source>
        <dbReference type="PROSITE" id="PS50994"/>
    </source>
</evidence>
<dbReference type="EMBL" id="CR855043">
    <property type="protein sequence ID" value="CAH66030.1"/>
    <property type="molecule type" value="Genomic_DNA"/>
</dbReference>
<dbReference type="SUPFAM" id="SSF54160">
    <property type="entry name" value="Chromo domain-like"/>
    <property type="match status" value="1"/>
</dbReference>
<dbReference type="PANTHER" id="PTHR37984:SF5">
    <property type="entry name" value="PROTEIN NYNRIN-LIKE"/>
    <property type="match status" value="1"/>
</dbReference>
<dbReference type="InterPro" id="IPR036397">
    <property type="entry name" value="RNaseH_sf"/>
</dbReference>
<dbReference type="InterPro" id="IPR056924">
    <property type="entry name" value="SH3_Tf2-1"/>
</dbReference>
<gene>
    <name evidence="2" type="primary">H0515C11.6</name>
</gene>
<evidence type="ECO:0000313" key="2">
    <source>
        <dbReference type="EMBL" id="CAH66030.1"/>
    </source>
</evidence>
<reference evidence="2" key="2">
    <citation type="submission" date="2004-10" db="EMBL/GenBank/DDBJ databases">
        <title>Chromosome-wide comparison between domesticated rice subspecies indica and japonica.</title>
        <authorList>
            <person name="Han B."/>
        </authorList>
    </citation>
    <scope>NUCLEOTIDE SEQUENCE</scope>
</reference>
<dbReference type="PROSITE" id="PS50994">
    <property type="entry name" value="INTEGRASE"/>
    <property type="match status" value="1"/>
</dbReference>
<dbReference type="InterPro" id="IPR012337">
    <property type="entry name" value="RNaseH-like_sf"/>
</dbReference>
<dbReference type="GO" id="GO:0015074">
    <property type="term" value="P:DNA integration"/>
    <property type="evidence" value="ECO:0007669"/>
    <property type="project" value="InterPro"/>
</dbReference>
<name>Q01MI5_ORYSA</name>
<dbReference type="InterPro" id="IPR001584">
    <property type="entry name" value="Integrase_cat-core"/>
</dbReference>
<feature type="domain" description="Integrase catalytic" evidence="1">
    <location>
        <begin position="1"/>
        <end position="112"/>
    </location>
</feature>
<dbReference type="InterPro" id="IPR050951">
    <property type="entry name" value="Retrovirus_Pol_polyprotein"/>
</dbReference>
<dbReference type="SUPFAM" id="SSF53098">
    <property type="entry name" value="Ribonuclease H-like"/>
    <property type="match status" value="1"/>
</dbReference>
<dbReference type="AlphaFoldDB" id="Q01MI5"/>
<sequence length="339" mass="38702">MSVTQAFFSEVVRLHEIPNSIVSDRDPVFTSAFWTELFRLAGVQLKLSSAFHPQTDGQSEAANRVIGMYLRCLTGDRPRHWLRWLPWAKYCFNTAYQTSLRMTPFQVVYGRPPPTLHSYDRGSARVPAVDQALLDRDEFFTEIRERLLQAQDYAKLYYDNKHRDMAFAVGAWVWVRLLHRQAASLPGFQKGKLAPRFYGPYKVLEWIGDVAYRLELPKGACIHDVFHVGVLKQFHGEPPSQVPALPALTYGRVLPMPVKAIHGRLARGVREVLIQWDGKPAADATWENVDDFARLYPTFQLEDELNPKEGRDVMVGIVYERRRGQKQSTAREAGAAGES</sequence>
<organism evidence="2">
    <name type="scientific">Oryza sativa</name>
    <name type="common">Rice</name>
    <dbReference type="NCBI Taxonomy" id="4530"/>
    <lineage>
        <taxon>Eukaryota</taxon>
        <taxon>Viridiplantae</taxon>
        <taxon>Streptophyta</taxon>
        <taxon>Embryophyta</taxon>
        <taxon>Tracheophyta</taxon>
        <taxon>Spermatophyta</taxon>
        <taxon>Magnoliopsida</taxon>
        <taxon>Liliopsida</taxon>
        <taxon>Poales</taxon>
        <taxon>Poaceae</taxon>
        <taxon>BOP clade</taxon>
        <taxon>Oryzoideae</taxon>
        <taxon>Oryzeae</taxon>
        <taxon>Oryzinae</taxon>
        <taxon>Oryza</taxon>
    </lineage>
</organism>
<dbReference type="GO" id="GO:0003676">
    <property type="term" value="F:nucleic acid binding"/>
    <property type="evidence" value="ECO:0007669"/>
    <property type="project" value="InterPro"/>
</dbReference>
<accession>Q01MI5</accession>
<reference evidence="2" key="1">
    <citation type="journal article" date="2002" name="Nature">
        <title>Sequence and analysis of rice chromosome 4.</title>
        <authorList>
            <person name="Feng Q."/>
            <person name="Zhang Y."/>
            <person name="Hao P."/>
            <person name="Wang S."/>
            <person name="Fu G."/>
            <person name="Huang Y."/>
            <person name="Li Y."/>
            <person name="Zhu J."/>
            <person name="Liu Y."/>
            <person name="Hu X."/>
            <person name="Jia P."/>
            <person name="Zhang Y."/>
            <person name="Zhao Q."/>
            <person name="Ying K."/>
            <person name="Yu S."/>
            <person name="Tang Y."/>
            <person name="Weng Q."/>
            <person name="Zhang L."/>
            <person name="Lu Y."/>
            <person name="Mu J."/>
            <person name="Lu Y."/>
            <person name="Zhang L.S."/>
            <person name="Yu Z."/>
            <person name="Fan D."/>
            <person name="Liu X."/>
            <person name="Lu T."/>
            <person name="Li C."/>
            <person name="Wu Y."/>
            <person name="Sun T."/>
            <person name="Lei H."/>
            <person name="Li T."/>
            <person name="Hu H."/>
            <person name="Guan J."/>
            <person name="Wu M."/>
            <person name="Zhang R."/>
            <person name="Zhou B."/>
            <person name="Chen Z."/>
            <person name="Chen L."/>
            <person name="Jin Z."/>
            <person name="Wang R."/>
            <person name="Yin H."/>
            <person name="Cai Z."/>
            <person name="Ren S."/>
            <person name="Lv G."/>
            <person name="Gu W."/>
            <person name="Zhu G."/>
            <person name="Tu Y."/>
            <person name="Jia J."/>
            <person name="Zhang Y."/>
            <person name="Chen J."/>
            <person name="Kang H."/>
            <person name="Chen X."/>
            <person name="Shao C."/>
            <person name="Sun Y."/>
            <person name="Hu Q."/>
            <person name="Zhang X."/>
            <person name="Zhang W."/>
            <person name="Wang L."/>
            <person name="Ding C."/>
            <person name="Sheng H."/>
            <person name="Gu J."/>
            <person name="Chen S."/>
            <person name="Ni L."/>
            <person name="Zhu F."/>
            <person name="Chen W."/>
            <person name="Lan L."/>
            <person name="Lai Y."/>
            <person name="Cheng Z."/>
            <person name="Gu M."/>
            <person name="Jiang J."/>
            <person name="Li J."/>
            <person name="Hong G."/>
            <person name="Xue Y."/>
            <person name="Han B."/>
        </authorList>
    </citation>
    <scope>NUCLEOTIDE SEQUENCE</scope>
</reference>
<proteinExistence type="predicted"/>
<dbReference type="Pfam" id="PF24626">
    <property type="entry name" value="SH3_Tf2-1"/>
    <property type="match status" value="1"/>
</dbReference>
<dbReference type="Gene3D" id="3.30.420.10">
    <property type="entry name" value="Ribonuclease H-like superfamily/Ribonuclease H"/>
    <property type="match status" value="1"/>
</dbReference>